<comment type="caution">
    <text evidence="2">The sequence shown here is derived from an EMBL/GenBank/DDBJ whole genome shotgun (WGS) entry which is preliminary data.</text>
</comment>
<dbReference type="AlphaFoldDB" id="A0AA42DR38"/>
<protein>
    <submittedName>
        <fullName evidence="2">DUF4367 domain-containing protein</fullName>
    </submittedName>
</protein>
<gene>
    <name evidence="2" type="ORF">PBV87_18900</name>
</gene>
<evidence type="ECO:0000313" key="2">
    <source>
        <dbReference type="EMBL" id="MDA3733552.1"/>
    </source>
</evidence>
<reference evidence="2" key="1">
    <citation type="journal article" date="2023" name="Int. J. Syst. Evol. Microbiol.">
        <title>&lt;i&gt;Holtiella tumoricola&lt;/i&gt; gen. nov. sp. nov., isolated from a human clinical sample.</title>
        <authorList>
            <person name="Allen-Vercoe E."/>
            <person name="Daigneault M.C."/>
            <person name="Vancuren S.J."/>
            <person name="Cochrane K."/>
            <person name="O'Neal L.L."/>
            <person name="Sankaranarayanan K."/>
            <person name="Lawson P.A."/>
        </authorList>
    </citation>
    <scope>NUCLEOTIDE SEQUENCE</scope>
    <source>
        <strain evidence="2">CC70A</strain>
    </source>
</reference>
<keyword evidence="3" id="KW-1185">Reference proteome</keyword>
<dbReference type="InterPro" id="IPR025377">
    <property type="entry name" value="DUF4367"/>
</dbReference>
<evidence type="ECO:0000259" key="1">
    <source>
        <dbReference type="Pfam" id="PF14285"/>
    </source>
</evidence>
<dbReference type="Proteomes" id="UP001169242">
    <property type="component" value="Unassembled WGS sequence"/>
</dbReference>
<dbReference type="EMBL" id="JAQIFT010000065">
    <property type="protein sequence ID" value="MDA3733552.1"/>
    <property type="molecule type" value="Genomic_DNA"/>
</dbReference>
<dbReference type="Pfam" id="PF14285">
    <property type="entry name" value="DUF4367"/>
    <property type="match status" value="1"/>
</dbReference>
<evidence type="ECO:0000313" key="3">
    <source>
        <dbReference type="Proteomes" id="UP001169242"/>
    </source>
</evidence>
<proteinExistence type="predicted"/>
<feature type="domain" description="DUF4367" evidence="1">
    <location>
        <begin position="116"/>
        <end position="217"/>
    </location>
</feature>
<organism evidence="2 3">
    <name type="scientific">Holtiella tumoricola</name>
    <dbReference type="NCBI Taxonomy" id="3018743"/>
    <lineage>
        <taxon>Bacteria</taxon>
        <taxon>Bacillati</taxon>
        <taxon>Bacillota</taxon>
        <taxon>Clostridia</taxon>
        <taxon>Lachnospirales</taxon>
        <taxon>Cellulosilyticaceae</taxon>
        <taxon>Holtiella</taxon>
    </lineage>
</organism>
<accession>A0AA42DR38</accession>
<sequence length="219" mass="25492">MDEIDDLDMIKAAREAETIIVEQLENKDKEDHRFTEAFEEKIYTLIKSEKCNKSSGLARKIGIAILIVSIVGSLSMSVEAVRVRVIELITDVFEKFTSISYQKHEGKYGGDIQESYLPQYLPEGFEMTDQEQIFNDVHITYQNKLGEEILLRQIEINTNNMIIDTEGTTIEKLILEDREIYYYENKGIKNLMWIQEGYQFMLSSEIEKRELIKVSLSIK</sequence>
<dbReference type="RefSeq" id="WP_271013362.1">
    <property type="nucleotide sequence ID" value="NZ_JAQIFT010000065.1"/>
</dbReference>
<name>A0AA42DR38_9FIRM</name>